<proteinExistence type="predicted"/>
<sequence length="606" mass="65655">MDGNWKFCGLLVLLIILVSHSLCSCWSLNDEGLALLKLRERVVSDPFGALGNWKSSDTENDPCSWFGVECSEGKVVILNLKDLCLEGALAPELRRLTHIKSIILRNNSFTGIIPEGFGELMELEVLDLGCNNFTGSVPSDLGINESLAILLLDNNELLGALSPEIYELQMISESQVDEALLSNVAKKGSSCNRRFSTWNGVQNEDVVRRRLLQDSALVNLSGTFSGSMPSPAQSPSNAPLPPASVAPPDNNTTDFPSPSPSPLPSALPLPSPPPSSAKSERSSSKSAILGGTIGGTILLLILIIVIYLYRSNKVSTVKPWATGLSGQLQKAFVTGVPKLKRSELEAACEDFSNVIGSSPMGTVYKGTLSSGVEISVASVEVASAKAWSKNLEVQFRKKVSVIYLGPAVRESEHLNWGMRLRIAMGMAYCLEHMHQLNPPIAHNNLNSSAVFLTEDYAAKLSDLSFRNEIAASEMGSASKELSDTPSASLESNVYSFGVLLVEMMTGRMPYVVDNGCLEDWASDYLRGNQPLKSIVDPTLRTFDVEQLGKFGSLIKSCVHPNLQLRPSMRDVTARLREITGITQDGAIPKLSPLWWAELEILSTDAV</sequence>
<name>A0ACC1BU86_9ROSI</name>
<comment type="caution">
    <text evidence="1">The sequence shown here is derived from an EMBL/GenBank/DDBJ whole genome shotgun (WGS) entry which is preliminary data.</text>
</comment>
<protein>
    <submittedName>
        <fullName evidence="1">Uncharacterized protein</fullName>
    </submittedName>
</protein>
<gene>
    <name evidence="1" type="ORF">Patl1_06660</name>
</gene>
<evidence type="ECO:0000313" key="1">
    <source>
        <dbReference type="EMBL" id="KAJ0102611.1"/>
    </source>
</evidence>
<organism evidence="1 2">
    <name type="scientific">Pistacia atlantica</name>
    <dbReference type="NCBI Taxonomy" id="434234"/>
    <lineage>
        <taxon>Eukaryota</taxon>
        <taxon>Viridiplantae</taxon>
        <taxon>Streptophyta</taxon>
        <taxon>Embryophyta</taxon>
        <taxon>Tracheophyta</taxon>
        <taxon>Spermatophyta</taxon>
        <taxon>Magnoliopsida</taxon>
        <taxon>eudicotyledons</taxon>
        <taxon>Gunneridae</taxon>
        <taxon>Pentapetalae</taxon>
        <taxon>rosids</taxon>
        <taxon>malvids</taxon>
        <taxon>Sapindales</taxon>
        <taxon>Anacardiaceae</taxon>
        <taxon>Pistacia</taxon>
    </lineage>
</organism>
<dbReference type="EMBL" id="CM047899">
    <property type="protein sequence ID" value="KAJ0102611.1"/>
    <property type="molecule type" value="Genomic_DNA"/>
</dbReference>
<keyword evidence="2" id="KW-1185">Reference proteome</keyword>
<accession>A0ACC1BU86</accession>
<evidence type="ECO:0000313" key="2">
    <source>
        <dbReference type="Proteomes" id="UP001164250"/>
    </source>
</evidence>
<dbReference type="Proteomes" id="UP001164250">
    <property type="component" value="Chromosome 3"/>
</dbReference>
<reference evidence="2" key="1">
    <citation type="journal article" date="2023" name="G3 (Bethesda)">
        <title>Genome assembly and association tests identify interacting loci associated with vigor, precocity, and sex in interspecific pistachio rootstocks.</title>
        <authorList>
            <person name="Palmer W."/>
            <person name="Jacygrad E."/>
            <person name="Sagayaradj S."/>
            <person name="Cavanaugh K."/>
            <person name="Han R."/>
            <person name="Bertier L."/>
            <person name="Beede B."/>
            <person name="Kafkas S."/>
            <person name="Golino D."/>
            <person name="Preece J."/>
            <person name="Michelmore R."/>
        </authorList>
    </citation>
    <scope>NUCLEOTIDE SEQUENCE [LARGE SCALE GENOMIC DNA]</scope>
</reference>